<evidence type="ECO:0000256" key="1">
    <source>
        <dbReference type="SAM" id="Phobius"/>
    </source>
</evidence>
<dbReference type="Proteomes" id="UP001595993">
    <property type="component" value="Unassembled WGS sequence"/>
</dbReference>
<feature type="transmembrane region" description="Helical" evidence="1">
    <location>
        <begin position="82"/>
        <end position="99"/>
    </location>
</feature>
<feature type="transmembrane region" description="Helical" evidence="1">
    <location>
        <begin position="105"/>
        <end position="124"/>
    </location>
</feature>
<gene>
    <name evidence="2" type="ORF">ACFO9E_22010</name>
</gene>
<feature type="transmembrane region" description="Helical" evidence="1">
    <location>
        <begin position="12"/>
        <end position="32"/>
    </location>
</feature>
<protein>
    <submittedName>
        <fullName evidence="2">Uncharacterized protein</fullName>
    </submittedName>
</protein>
<keyword evidence="1" id="KW-0472">Membrane</keyword>
<feature type="transmembrane region" description="Helical" evidence="1">
    <location>
        <begin position="44"/>
        <end position="61"/>
    </location>
</feature>
<keyword evidence="3" id="KW-1185">Reference proteome</keyword>
<evidence type="ECO:0000313" key="2">
    <source>
        <dbReference type="EMBL" id="MFC4610456.1"/>
    </source>
</evidence>
<feature type="transmembrane region" description="Helical" evidence="1">
    <location>
        <begin position="131"/>
        <end position="151"/>
    </location>
</feature>
<name>A0ABV9GBU6_9ACTN</name>
<sequence>MERRNLESAAAIYYYLRGLLSIPVGAVIIFAGLGNLEWGPLRHAWVFMGCLLAAAAAYLLITRYYNENYGRVTLSTRAQTKGAVATAVSAVVVAGGVQTDWSLDLPLSLTAASFALIMVVYYAVGVGLRAHNTIICGALLAAGLVPVWGGAGADSKINLGLILAGAATIATGIFDHRALNRAFGPSVELTAGNSNARV</sequence>
<keyword evidence="1" id="KW-0812">Transmembrane</keyword>
<keyword evidence="1" id="KW-1133">Transmembrane helix</keyword>
<reference evidence="3" key="1">
    <citation type="journal article" date="2019" name="Int. J. Syst. Evol. Microbiol.">
        <title>The Global Catalogue of Microorganisms (GCM) 10K type strain sequencing project: providing services to taxonomists for standard genome sequencing and annotation.</title>
        <authorList>
            <consortium name="The Broad Institute Genomics Platform"/>
            <consortium name="The Broad Institute Genome Sequencing Center for Infectious Disease"/>
            <person name="Wu L."/>
            <person name="Ma J."/>
        </authorList>
    </citation>
    <scope>NUCLEOTIDE SEQUENCE [LARGE SCALE GENOMIC DNA]</scope>
    <source>
        <strain evidence="3">CGMCC 4.7139</strain>
    </source>
</reference>
<proteinExistence type="predicted"/>
<dbReference type="RefSeq" id="WP_381198479.1">
    <property type="nucleotide sequence ID" value="NZ_JBHSFE010000016.1"/>
</dbReference>
<organism evidence="2 3">
    <name type="scientific">Streptomyces maoxianensis</name>
    <dbReference type="NCBI Taxonomy" id="1459942"/>
    <lineage>
        <taxon>Bacteria</taxon>
        <taxon>Bacillati</taxon>
        <taxon>Actinomycetota</taxon>
        <taxon>Actinomycetes</taxon>
        <taxon>Kitasatosporales</taxon>
        <taxon>Streptomycetaceae</taxon>
        <taxon>Streptomyces</taxon>
    </lineage>
</organism>
<accession>A0ABV9GBU6</accession>
<dbReference type="EMBL" id="JBHSFE010000016">
    <property type="protein sequence ID" value="MFC4610456.1"/>
    <property type="molecule type" value="Genomic_DNA"/>
</dbReference>
<evidence type="ECO:0000313" key="3">
    <source>
        <dbReference type="Proteomes" id="UP001595993"/>
    </source>
</evidence>
<comment type="caution">
    <text evidence="2">The sequence shown here is derived from an EMBL/GenBank/DDBJ whole genome shotgun (WGS) entry which is preliminary data.</text>
</comment>
<feature type="transmembrane region" description="Helical" evidence="1">
    <location>
        <begin position="157"/>
        <end position="174"/>
    </location>
</feature>